<evidence type="ECO:0000256" key="1">
    <source>
        <dbReference type="SAM" id="MobiDB-lite"/>
    </source>
</evidence>
<evidence type="ECO:0000313" key="3">
    <source>
        <dbReference type="Proteomes" id="UP000007755"/>
    </source>
</evidence>
<proteinExistence type="predicted"/>
<dbReference type="AlphaFoldDB" id="F4WK94"/>
<gene>
    <name evidence="2" type="ORF">G5I_06146</name>
</gene>
<accession>F4WK94</accession>
<dbReference type="InParanoid" id="F4WK94"/>
<reference evidence="2" key="1">
    <citation type="submission" date="2011-02" db="EMBL/GenBank/DDBJ databases">
        <title>The genome of the leaf-cutting ant Acromyrmex echinatior suggests key adaptations to social evolution and fungus farming.</title>
        <authorList>
            <person name="Nygaard S."/>
            <person name="Zhang G."/>
        </authorList>
    </citation>
    <scope>NUCLEOTIDE SEQUENCE</scope>
</reference>
<feature type="compositionally biased region" description="Basic and acidic residues" evidence="1">
    <location>
        <begin position="30"/>
        <end position="40"/>
    </location>
</feature>
<feature type="region of interest" description="Disordered" evidence="1">
    <location>
        <begin position="30"/>
        <end position="62"/>
    </location>
</feature>
<dbReference type="EMBL" id="GL888198">
    <property type="protein sequence ID" value="EGI65380.1"/>
    <property type="molecule type" value="Genomic_DNA"/>
</dbReference>
<dbReference type="Proteomes" id="UP000007755">
    <property type="component" value="Unassembled WGS sequence"/>
</dbReference>
<sequence length="62" mass="6764">MVYTENKQVDQWSSGSAMLTITRSLVEGIKGRTGREESLKKSGNRSETGEISNSGDKVEGED</sequence>
<name>F4WK94_ACREC</name>
<keyword evidence="3" id="KW-1185">Reference proteome</keyword>
<protein>
    <submittedName>
        <fullName evidence="2">Uncharacterized protein</fullName>
    </submittedName>
</protein>
<feature type="compositionally biased region" description="Polar residues" evidence="1">
    <location>
        <begin position="45"/>
        <end position="55"/>
    </location>
</feature>
<organism evidence="3">
    <name type="scientific">Acromyrmex echinatior</name>
    <name type="common">Panamanian leafcutter ant</name>
    <name type="synonym">Acromyrmex octospinosus echinatior</name>
    <dbReference type="NCBI Taxonomy" id="103372"/>
    <lineage>
        <taxon>Eukaryota</taxon>
        <taxon>Metazoa</taxon>
        <taxon>Ecdysozoa</taxon>
        <taxon>Arthropoda</taxon>
        <taxon>Hexapoda</taxon>
        <taxon>Insecta</taxon>
        <taxon>Pterygota</taxon>
        <taxon>Neoptera</taxon>
        <taxon>Endopterygota</taxon>
        <taxon>Hymenoptera</taxon>
        <taxon>Apocrita</taxon>
        <taxon>Aculeata</taxon>
        <taxon>Formicoidea</taxon>
        <taxon>Formicidae</taxon>
        <taxon>Myrmicinae</taxon>
        <taxon>Acromyrmex</taxon>
    </lineage>
</organism>
<evidence type="ECO:0000313" key="2">
    <source>
        <dbReference type="EMBL" id="EGI65380.1"/>
    </source>
</evidence>